<dbReference type="Proteomes" id="UP001177260">
    <property type="component" value="Unassembled WGS sequence"/>
</dbReference>
<reference evidence="1 2" key="1">
    <citation type="journal article" date="2023" name="ACS Omega">
        <title>Identification of the Neoaspergillic Acid Biosynthesis Gene Cluster by Establishing an In Vitro CRISPR-Ribonucleoprotein Genetic System in Aspergillus melleus.</title>
        <authorList>
            <person name="Yuan B."/>
            <person name="Grau M.F."/>
            <person name="Murata R.M."/>
            <person name="Torok T."/>
            <person name="Venkateswaran K."/>
            <person name="Stajich J.E."/>
            <person name="Wang C.C.C."/>
        </authorList>
    </citation>
    <scope>NUCLEOTIDE SEQUENCE [LARGE SCALE GENOMIC DNA]</scope>
    <source>
        <strain evidence="1 2">IMV 1140</strain>
    </source>
</reference>
<dbReference type="EMBL" id="JAOPJF010000018">
    <property type="protein sequence ID" value="KAK1146322.1"/>
    <property type="molecule type" value="Genomic_DNA"/>
</dbReference>
<keyword evidence="2" id="KW-1185">Reference proteome</keyword>
<comment type="caution">
    <text evidence="1">The sequence shown here is derived from an EMBL/GenBank/DDBJ whole genome shotgun (WGS) entry which is preliminary data.</text>
</comment>
<gene>
    <name evidence="1" type="ORF">N8T08_003109</name>
</gene>
<proteinExistence type="predicted"/>
<accession>A0ACC3B7I6</accession>
<organism evidence="1 2">
    <name type="scientific">Aspergillus melleus</name>
    <dbReference type="NCBI Taxonomy" id="138277"/>
    <lineage>
        <taxon>Eukaryota</taxon>
        <taxon>Fungi</taxon>
        <taxon>Dikarya</taxon>
        <taxon>Ascomycota</taxon>
        <taxon>Pezizomycotina</taxon>
        <taxon>Eurotiomycetes</taxon>
        <taxon>Eurotiomycetidae</taxon>
        <taxon>Eurotiales</taxon>
        <taxon>Aspergillaceae</taxon>
        <taxon>Aspergillus</taxon>
        <taxon>Aspergillus subgen. Circumdati</taxon>
    </lineage>
</organism>
<sequence>MDVAALCQTQIVPFARLFSEDPSADDPSYDRTLDTICGGLLENGRNSTSVSSFIESWLSQFKSQKSAQKVLGSAMYFALEAYLAETVTATSCPESFCGPKAARRLFTSPGSAITKPSKSNAATVVISALIAIQLLALVALACYTYSRPTWTPELDALAVARMSATVSSQLPPLRQVRDEDLGMMSSIDGRVGIREEAANSESVSAPATKLMLGLGASGPITRRTPRWDPLIYYQYSPLDQVGDRG</sequence>
<name>A0ACC3B7I6_9EURO</name>
<protein>
    <submittedName>
        <fullName evidence="1">Uncharacterized protein</fullName>
    </submittedName>
</protein>
<evidence type="ECO:0000313" key="1">
    <source>
        <dbReference type="EMBL" id="KAK1146322.1"/>
    </source>
</evidence>
<evidence type="ECO:0000313" key="2">
    <source>
        <dbReference type="Proteomes" id="UP001177260"/>
    </source>
</evidence>